<reference evidence="1 2" key="3">
    <citation type="submission" date="2020-02" db="EMBL/GenBank/DDBJ databases">
        <title>Flavobacterium profundi sp. nov., isolated from a deep-sea seamount.</title>
        <authorList>
            <person name="Zhang D.-C."/>
        </authorList>
    </citation>
    <scope>NUCLEOTIDE SEQUENCE [LARGE SCALE GENOMIC DNA]</scope>
    <source>
        <strain evidence="1 2">EC11</strain>
    </source>
</reference>
<dbReference type="Proteomes" id="UP000817854">
    <property type="component" value="Unassembled WGS sequence"/>
</dbReference>
<dbReference type="Pfam" id="PF09837">
    <property type="entry name" value="DUF2064"/>
    <property type="match status" value="1"/>
</dbReference>
<evidence type="ECO:0000313" key="1">
    <source>
        <dbReference type="EMBL" id="NHN27233.1"/>
    </source>
</evidence>
<dbReference type="NCBIfam" id="TIGR04282">
    <property type="entry name" value="glyco_like_cofC"/>
    <property type="match status" value="1"/>
</dbReference>
<protein>
    <submittedName>
        <fullName evidence="1">DUF2064 domain-containing protein</fullName>
    </submittedName>
</protein>
<accession>A0ABX0IU50</accession>
<dbReference type="Gene3D" id="3.90.550.10">
    <property type="entry name" value="Spore Coat Polysaccharide Biosynthesis Protein SpsA, Chain A"/>
    <property type="match status" value="1"/>
</dbReference>
<dbReference type="RefSeq" id="WP_140963742.1">
    <property type="nucleotide sequence ID" value="NZ_VEVQ02000012.1"/>
</dbReference>
<dbReference type="PANTHER" id="PTHR36529">
    <property type="entry name" value="SLL1095 PROTEIN"/>
    <property type="match status" value="1"/>
</dbReference>
<organism evidence="1 2">
    <name type="scientific">Flavobacterium jejuense</name>
    <dbReference type="NCBI Taxonomy" id="1544455"/>
    <lineage>
        <taxon>Bacteria</taxon>
        <taxon>Pseudomonadati</taxon>
        <taxon>Bacteroidota</taxon>
        <taxon>Flavobacteriia</taxon>
        <taxon>Flavobacteriales</taxon>
        <taxon>Flavobacteriaceae</taxon>
        <taxon>Flavobacterium</taxon>
    </lineage>
</organism>
<dbReference type="InterPro" id="IPR018641">
    <property type="entry name" value="Trfase_1_rSAM/seldom-assoc"/>
</dbReference>
<comment type="caution">
    <text evidence="1">The sequence shown here is derived from an EMBL/GenBank/DDBJ whole genome shotgun (WGS) entry which is preliminary data.</text>
</comment>
<reference evidence="1 2" key="2">
    <citation type="submission" date="2019-05" db="EMBL/GenBank/DDBJ databases">
        <authorList>
            <person name="Lianzixin W."/>
        </authorList>
    </citation>
    <scope>NUCLEOTIDE SEQUENCE [LARGE SCALE GENOMIC DNA]</scope>
    <source>
        <strain evidence="1 2">EC11</strain>
    </source>
</reference>
<reference evidence="2" key="1">
    <citation type="submission" date="2019-05" db="EMBL/GenBank/DDBJ databases">
        <title>Flavobacterium profundi sp. nov., isolated from a deep-sea seamount.</title>
        <authorList>
            <person name="Zhang D.-C."/>
        </authorList>
    </citation>
    <scope>NUCLEOTIDE SEQUENCE [LARGE SCALE GENOMIC DNA]</scope>
    <source>
        <strain evidence="2">EC11</strain>
    </source>
</reference>
<evidence type="ECO:0000313" key="2">
    <source>
        <dbReference type="Proteomes" id="UP000817854"/>
    </source>
</evidence>
<sequence length="201" mass="23281">MNENLILIFTRNPELGKVKTRLAATIGNQNALEVYIHLLEHTREVALETDFDKRVLYSEEINTNDMWDNHLFQKKLQLGKDLGIRMYNAFKEGFEEGYKKIVIIGSDLIALESNDIKEAVSKLDENDVVIGPAEDGGYYLLGMKSIPENIFQNKQWGTNTVLKDTLKDIEMVTYHLLQEKNDIDTFEDIKDIPFFKKYTKQ</sequence>
<dbReference type="SUPFAM" id="SSF53448">
    <property type="entry name" value="Nucleotide-diphospho-sugar transferases"/>
    <property type="match status" value="1"/>
</dbReference>
<keyword evidence="2" id="KW-1185">Reference proteome</keyword>
<proteinExistence type="predicted"/>
<gene>
    <name evidence="1" type="ORF">FIA58_016240</name>
</gene>
<dbReference type="PANTHER" id="PTHR36529:SF1">
    <property type="entry name" value="GLYCOSYLTRANSFERASE"/>
    <property type="match status" value="1"/>
</dbReference>
<dbReference type="InterPro" id="IPR029044">
    <property type="entry name" value="Nucleotide-diphossugar_trans"/>
</dbReference>
<dbReference type="EMBL" id="VEVQ02000012">
    <property type="protein sequence ID" value="NHN27233.1"/>
    <property type="molecule type" value="Genomic_DNA"/>
</dbReference>
<name>A0ABX0IU50_9FLAO</name>